<name>A0A1J6I129_NICAT</name>
<feature type="region of interest" description="Disordered" evidence="1">
    <location>
        <begin position="237"/>
        <end position="262"/>
    </location>
</feature>
<proteinExistence type="predicted"/>
<dbReference type="Proteomes" id="UP000187609">
    <property type="component" value="Unassembled WGS sequence"/>
</dbReference>
<feature type="region of interest" description="Disordered" evidence="1">
    <location>
        <begin position="197"/>
        <end position="217"/>
    </location>
</feature>
<protein>
    <submittedName>
        <fullName evidence="2">Uncharacterized protein</fullName>
    </submittedName>
</protein>
<comment type="caution">
    <text evidence="2">The sequence shown here is derived from an EMBL/GenBank/DDBJ whole genome shotgun (WGS) entry which is preliminary data.</text>
</comment>
<sequence length="303" mass="31758">MQQIADKAAVQIGRVNEQQVAGGMGLDSTNHIGAIVPVVEALDRISQDLMASKNPVAVAVGSTDDTGISNVPVVAAVVVQEGARSVTPDDLEAAAQSLEPTVIRGSGVIEAGQFSNGQGQDKEQQVTPTAAANSSTQGASVLNALGKSGEQGIGTTAAHNRIDAIEKPLDAVHKRQELEGVQAVHNSKSEEWAVVNRAKQSPRKVNTPVNNNQSNASKNVRVSNSFDALMNEPILNDEGTTVQQGNRDAASKNNPPGSAKQQFHFSNPELAKMIMDAQVAMLMNTTPKTTAPLVALNTSVFED</sequence>
<reference evidence="2" key="1">
    <citation type="submission" date="2016-11" db="EMBL/GenBank/DDBJ databases">
        <title>The genome of Nicotiana attenuata.</title>
        <authorList>
            <person name="Xu S."/>
            <person name="Brockmoeller T."/>
            <person name="Gaquerel E."/>
            <person name="Navarro A."/>
            <person name="Kuhl H."/>
            <person name="Gase K."/>
            <person name="Ling Z."/>
            <person name="Zhou W."/>
            <person name="Kreitzer C."/>
            <person name="Stanke M."/>
            <person name="Tang H."/>
            <person name="Lyons E."/>
            <person name="Pandey P."/>
            <person name="Pandey S.P."/>
            <person name="Timmermann B."/>
            <person name="Baldwin I.T."/>
        </authorList>
    </citation>
    <scope>NUCLEOTIDE SEQUENCE [LARGE SCALE GENOMIC DNA]</scope>
    <source>
        <strain evidence="2">UT</strain>
    </source>
</reference>
<accession>A0A1J6I129</accession>
<gene>
    <name evidence="2" type="ORF">A4A49_17593</name>
</gene>
<evidence type="ECO:0000256" key="1">
    <source>
        <dbReference type="SAM" id="MobiDB-lite"/>
    </source>
</evidence>
<dbReference type="Gramene" id="OIS98257">
    <property type="protein sequence ID" value="OIS98257"/>
    <property type="gene ID" value="A4A49_17593"/>
</dbReference>
<feature type="compositionally biased region" description="Polar residues" evidence="1">
    <location>
        <begin position="238"/>
        <end position="262"/>
    </location>
</feature>
<keyword evidence="3" id="KW-1185">Reference proteome</keyword>
<feature type="compositionally biased region" description="Polar residues" evidence="1">
    <location>
        <begin position="203"/>
        <end position="217"/>
    </location>
</feature>
<evidence type="ECO:0000313" key="3">
    <source>
        <dbReference type="Proteomes" id="UP000187609"/>
    </source>
</evidence>
<dbReference type="AlphaFoldDB" id="A0A1J6I129"/>
<organism evidence="2 3">
    <name type="scientific">Nicotiana attenuata</name>
    <name type="common">Coyote tobacco</name>
    <dbReference type="NCBI Taxonomy" id="49451"/>
    <lineage>
        <taxon>Eukaryota</taxon>
        <taxon>Viridiplantae</taxon>
        <taxon>Streptophyta</taxon>
        <taxon>Embryophyta</taxon>
        <taxon>Tracheophyta</taxon>
        <taxon>Spermatophyta</taxon>
        <taxon>Magnoliopsida</taxon>
        <taxon>eudicotyledons</taxon>
        <taxon>Gunneridae</taxon>
        <taxon>Pentapetalae</taxon>
        <taxon>asterids</taxon>
        <taxon>lamiids</taxon>
        <taxon>Solanales</taxon>
        <taxon>Solanaceae</taxon>
        <taxon>Nicotianoideae</taxon>
        <taxon>Nicotianeae</taxon>
        <taxon>Nicotiana</taxon>
    </lineage>
</organism>
<dbReference type="EMBL" id="MJEQ01037192">
    <property type="protein sequence ID" value="OIS98257.1"/>
    <property type="molecule type" value="Genomic_DNA"/>
</dbReference>
<evidence type="ECO:0000313" key="2">
    <source>
        <dbReference type="EMBL" id="OIS98257.1"/>
    </source>
</evidence>